<dbReference type="PROSITE" id="PS00061">
    <property type="entry name" value="ADH_SHORT"/>
    <property type="match status" value="1"/>
</dbReference>
<gene>
    <name evidence="3" type="ORF">ACFQDM_00640</name>
</gene>
<dbReference type="PANTHER" id="PTHR24321">
    <property type="entry name" value="DEHYDROGENASES, SHORT CHAIN"/>
    <property type="match status" value="1"/>
</dbReference>
<dbReference type="Proteomes" id="UP001596303">
    <property type="component" value="Unassembled WGS sequence"/>
</dbReference>
<name>A0ABW1S4V0_9PROT</name>
<dbReference type="NCBIfam" id="NF005559">
    <property type="entry name" value="PRK07231.1"/>
    <property type="match status" value="1"/>
</dbReference>
<comment type="caution">
    <text evidence="3">The sequence shown here is derived from an EMBL/GenBank/DDBJ whole genome shotgun (WGS) entry which is preliminary data.</text>
</comment>
<dbReference type="InterPro" id="IPR002347">
    <property type="entry name" value="SDR_fam"/>
</dbReference>
<evidence type="ECO:0000256" key="1">
    <source>
        <dbReference type="ARBA" id="ARBA00006484"/>
    </source>
</evidence>
<dbReference type="CDD" id="cd05233">
    <property type="entry name" value="SDR_c"/>
    <property type="match status" value="1"/>
</dbReference>
<dbReference type="Gene3D" id="3.40.50.720">
    <property type="entry name" value="NAD(P)-binding Rossmann-like Domain"/>
    <property type="match status" value="1"/>
</dbReference>
<dbReference type="InterPro" id="IPR036291">
    <property type="entry name" value="NAD(P)-bd_dom_sf"/>
</dbReference>
<accession>A0ABW1S4V0</accession>
<evidence type="ECO:0000256" key="2">
    <source>
        <dbReference type="ARBA" id="ARBA00023002"/>
    </source>
</evidence>
<dbReference type="SUPFAM" id="SSF51735">
    <property type="entry name" value="NAD(P)-binding Rossmann-fold domains"/>
    <property type="match status" value="1"/>
</dbReference>
<dbReference type="PRINTS" id="PR00081">
    <property type="entry name" value="GDHRDH"/>
</dbReference>
<evidence type="ECO:0000313" key="4">
    <source>
        <dbReference type="Proteomes" id="UP001596303"/>
    </source>
</evidence>
<sequence length="252" mass="26353">MSLLENKAGFVTGAANGIGKGIALELAREGAYVMVSDIDAAWDDGEAVVREIREMGGRAEFMVCDVSKPDDIKALVKCTKDLTGELNFAVNNAGIGPKGKLAESDDEIWDKTNDINLKSVFISLRETLSVMREQDKGGAIVNISSVAGIAPLAQIGIYAATKHGVLGLTKVAAIENGDANIRVNAILPNGIRSRLMDGTPDDVLKTIMDPQAIKRLGEPEEVGAAVAFLLSDKAAFITGASLPVDGGFLAGG</sequence>
<dbReference type="GO" id="GO:0016491">
    <property type="term" value="F:oxidoreductase activity"/>
    <property type="evidence" value="ECO:0007669"/>
    <property type="project" value="UniProtKB-KW"/>
</dbReference>
<dbReference type="InterPro" id="IPR020904">
    <property type="entry name" value="Sc_DH/Rdtase_CS"/>
</dbReference>
<dbReference type="EMBL" id="JBHSSW010000001">
    <property type="protein sequence ID" value="MFC6196559.1"/>
    <property type="molecule type" value="Genomic_DNA"/>
</dbReference>
<reference evidence="4" key="1">
    <citation type="journal article" date="2019" name="Int. J. Syst. Evol. Microbiol.">
        <title>The Global Catalogue of Microorganisms (GCM) 10K type strain sequencing project: providing services to taxonomists for standard genome sequencing and annotation.</title>
        <authorList>
            <consortium name="The Broad Institute Genomics Platform"/>
            <consortium name="The Broad Institute Genome Sequencing Center for Infectious Disease"/>
            <person name="Wu L."/>
            <person name="Ma J."/>
        </authorList>
    </citation>
    <scope>NUCLEOTIDE SEQUENCE [LARGE SCALE GENOMIC DNA]</scope>
    <source>
        <strain evidence="4">CGMCC-1.15741</strain>
    </source>
</reference>
<evidence type="ECO:0000313" key="3">
    <source>
        <dbReference type="EMBL" id="MFC6196559.1"/>
    </source>
</evidence>
<keyword evidence="2 3" id="KW-0560">Oxidoreductase</keyword>
<protein>
    <submittedName>
        <fullName evidence="3">SDR family NAD(P)-dependent oxidoreductase</fullName>
        <ecNumber evidence="3">1.1.1.-</ecNumber>
    </submittedName>
</protein>
<dbReference type="PRINTS" id="PR00080">
    <property type="entry name" value="SDRFAMILY"/>
</dbReference>
<keyword evidence="4" id="KW-1185">Reference proteome</keyword>
<dbReference type="PANTHER" id="PTHR24321:SF8">
    <property type="entry name" value="ESTRADIOL 17-BETA-DEHYDROGENASE 8-RELATED"/>
    <property type="match status" value="1"/>
</dbReference>
<organism evidence="3 4">
    <name type="scientific">Ponticaulis profundi</name>
    <dbReference type="NCBI Taxonomy" id="2665222"/>
    <lineage>
        <taxon>Bacteria</taxon>
        <taxon>Pseudomonadati</taxon>
        <taxon>Pseudomonadota</taxon>
        <taxon>Alphaproteobacteria</taxon>
        <taxon>Hyphomonadales</taxon>
        <taxon>Hyphomonadaceae</taxon>
        <taxon>Ponticaulis</taxon>
    </lineage>
</organism>
<dbReference type="RefSeq" id="WP_377374106.1">
    <property type="nucleotide sequence ID" value="NZ_JBHSSW010000001.1"/>
</dbReference>
<dbReference type="Pfam" id="PF13561">
    <property type="entry name" value="adh_short_C2"/>
    <property type="match status" value="1"/>
</dbReference>
<dbReference type="EC" id="1.1.1.-" evidence="3"/>
<proteinExistence type="inferred from homology"/>
<comment type="similarity">
    <text evidence="1">Belongs to the short-chain dehydrogenases/reductases (SDR) family.</text>
</comment>